<keyword evidence="3" id="KW-0509">mRNA transport</keyword>
<dbReference type="PANTHER" id="PTHR13257:SF0">
    <property type="entry name" value="NUCLEAR PORE COMPLEX PROTEIN NUP88"/>
    <property type="match status" value="1"/>
</dbReference>
<feature type="compositionally biased region" description="Acidic residues" evidence="8">
    <location>
        <begin position="759"/>
        <end position="770"/>
    </location>
</feature>
<dbReference type="EMBL" id="LN891076">
    <property type="protein sequence ID" value="CUS09596.1"/>
    <property type="molecule type" value="Genomic_DNA"/>
</dbReference>
<dbReference type="GO" id="GO:0017056">
    <property type="term" value="F:structural constituent of nuclear pore"/>
    <property type="evidence" value="ECO:0007669"/>
    <property type="project" value="InterPro"/>
</dbReference>
<dbReference type="GO" id="GO:0006406">
    <property type="term" value="P:mRNA export from nucleus"/>
    <property type="evidence" value="ECO:0007669"/>
    <property type="project" value="TreeGrafter"/>
</dbReference>
<evidence type="ECO:0000256" key="7">
    <source>
        <dbReference type="ARBA" id="ARBA00023242"/>
    </source>
</evidence>
<dbReference type="Pfam" id="PF10168">
    <property type="entry name" value="Nup88"/>
    <property type="match status" value="1"/>
</dbReference>
<sequence>MATIDDDRLPWLSRSSTGYDLFTKTPENPTSYPSLVTVEDEETTVGPMRVMANRGTEIFVARGNEVRCADLQDLKARYTPKAGTREDGHREHKVLDIPELDFEIRQLEISRDGLLLAIIGEKELAVCMLPAEGLARGDVSKLRVPAFNMVGSNYHNSEKGCRIVRAIWHPLGVEGASLVVLTSESIVRTYDFTIGHEFTFEIPDQTLDLYTLSGRARHAGGFFADEEEMEAASCCFGDGLQGWRPFTLYILMRGGDIYALTPLVPSRWKAPREYLQNLSLDINCGLENLEDDVTMEEKLVLRQQTKWINHVLNQEANIGAIYTGSTISPRKKASTCLVRPGIVGPAPQLQGPFLFQPAPQELSIDEYGCDIFHIVSHPVGVIGILFSNGKVDVCLEPESLKAKWVDKRIRHKELGGESGQSTLGLPVISGYETIDVGFSPGSSSSKISWPVFSPDPQSNQVWYINHNMGVAAISMKAWLSKLATVLDGDEDDGFVARSMERNPQSTVNKPIQNNNKPQSLARPITGSVAVYEAYLGYILIAATKTNSQSVEFDDVQGHTSGAESSSVAIIHSLTHPNQSPPSRHLALRGHQRRPSLLTPHFTSPPELTTPSALHALLKPTNPQYKQLLASPIHFTTETNALLRAARDTLKTEYDRIMEIAQEMYDRAATQRIEFRKQLESIHKASETLTRIQNKDVRARLGHFLTRQEELQARADEVLKTLIVKNELGVSDAEKKWFREVAKVEERIGGGSEKGRQQGEEGEQEAEEEDSGTLAGRREIVACLVGQLCPLVDEDGTGTSPESHRGMRMVVCRGEDVPEEVRMGKLRILRELLEREDVLVKSAKKKLENLTLEAERV</sequence>
<feature type="compositionally biased region" description="Basic and acidic residues" evidence="8">
    <location>
        <begin position="748"/>
        <end position="758"/>
    </location>
</feature>
<keyword evidence="6" id="KW-0906">Nuclear pore complex</keyword>
<evidence type="ECO:0000256" key="2">
    <source>
        <dbReference type="ARBA" id="ARBA00022448"/>
    </source>
</evidence>
<evidence type="ECO:0000256" key="3">
    <source>
        <dbReference type="ARBA" id="ARBA00022816"/>
    </source>
</evidence>
<dbReference type="AlphaFoldDB" id="A0A292PPY8"/>
<evidence type="ECO:0000256" key="5">
    <source>
        <dbReference type="ARBA" id="ARBA00023010"/>
    </source>
</evidence>
<keyword evidence="7" id="KW-0539">Nucleus</keyword>
<accession>A0A292PPY8</accession>
<evidence type="ECO:0000313" key="10">
    <source>
        <dbReference type="Proteomes" id="UP001412239"/>
    </source>
</evidence>
<protein>
    <submittedName>
        <fullName evidence="9">Uncharacterized protein</fullName>
    </submittedName>
</protein>
<dbReference type="GO" id="GO:0000055">
    <property type="term" value="P:ribosomal large subunit export from nucleus"/>
    <property type="evidence" value="ECO:0007669"/>
    <property type="project" value="InterPro"/>
</dbReference>
<evidence type="ECO:0000313" key="9">
    <source>
        <dbReference type="EMBL" id="CUS09596.1"/>
    </source>
</evidence>
<dbReference type="InterPro" id="IPR019321">
    <property type="entry name" value="Nucleoporin_Nup88"/>
</dbReference>
<keyword evidence="4" id="KW-0653">Protein transport</keyword>
<gene>
    <name evidence="9" type="ORF">GSTUAT00006311001</name>
</gene>
<keyword evidence="2" id="KW-0813">Transport</keyword>
<dbReference type="GO" id="GO:0006606">
    <property type="term" value="P:protein import into nucleus"/>
    <property type="evidence" value="ECO:0007669"/>
    <property type="project" value="TreeGrafter"/>
</dbReference>
<dbReference type="PANTHER" id="PTHR13257">
    <property type="entry name" value="NUCLEOPORIN NUP84-RELATED"/>
    <property type="match status" value="1"/>
</dbReference>
<evidence type="ECO:0000256" key="8">
    <source>
        <dbReference type="SAM" id="MobiDB-lite"/>
    </source>
</evidence>
<name>A0A292PPY8_9PEZI</name>
<evidence type="ECO:0000256" key="4">
    <source>
        <dbReference type="ARBA" id="ARBA00022927"/>
    </source>
</evidence>
<evidence type="ECO:0000256" key="6">
    <source>
        <dbReference type="ARBA" id="ARBA00023132"/>
    </source>
</evidence>
<reference evidence="9" key="1">
    <citation type="submission" date="2015-10" db="EMBL/GenBank/DDBJ databases">
        <authorList>
            <person name="Regsiter A."/>
            <person name="william w."/>
        </authorList>
    </citation>
    <scope>NUCLEOTIDE SEQUENCE</scope>
    <source>
        <strain evidence="9">Montdore</strain>
    </source>
</reference>
<proteinExistence type="predicted"/>
<dbReference type="GO" id="GO:0000056">
    <property type="term" value="P:ribosomal small subunit export from nucleus"/>
    <property type="evidence" value="ECO:0007669"/>
    <property type="project" value="InterPro"/>
</dbReference>
<feature type="region of interest" description="Disordered" evidence="8">
    <location>
        <begin position="748"/>
        <end position="772"/>
    </location>
</feature>
<organism evidence="9 10">
    <name type="scientific">Tuber aestivum</name>
    <name type="common">summer truffle</name>
    <dbReference type="NCBI Taxonomy" id="59557"/>
    <lineage>
        <taxon>Eukaryota</taxon>
        <taxon>Fungi</taxon>
        <taxon>Dikarya</taxon>
        <taxon>Ascomycota</taxon>
        <taxon>Pezizomycotina</taxon>
        <taxon>Pezizomycetes</taxon>
        <taxon>Pezizales</taxon>
        <taxon>Tuberaceae</taxon>
        <taxon>Tuber</taxon>
    </lineage>
</organism>
<comment type="subcellular location">
    <subcellularLocation>
        <location evidence="1">Nucleus</location>
        <location evidence="1">Nuclear pore complex</location>
    </subcellularLocation>
</comment>
<dbReference type="InterPro" id="IPR037700">
    <property type="entry name" value="NUP88/NUP82"/>
</dbReference>
<dbReference type="GO" id="GO:0005643">
    <property type="term" value="C:nuclear pore"/>
    <property type="evidence" value="ECO:0007669"/>
    <property type="project" value="UniProtKB-SubCell"/>
</dbReference>
<dbReference type="Proteomes" id="UP001412239">
    <property type="component" value="Unassembled WGS sequence"/>
</dbReference>
<evidence type="ECO:0000256" key="1">
    <source>
        <dbReference type="ARBA" id="ARBA00004567"/>
    </source>
</evidence>
<keyword evidence="10" id="KW-1185">Reference proteome</keyword>
<keyword evidence="5" id="KW-0811">Translocation</keyword>